<comment type="caution">
    <text evidence="8">The sequence shown here is derived from an EMBL/GenBank/DDBJ whole genome shotgun (WGS) entry which is preliminary data.</text>
</comment>
<feature type="transmembrane region" description="Helical" evidence="7">
    <location>
        <begin position="12"/>
        <end position="30"/>
    </location>
</feature>
<dbReference type="PANTHER" id="PTHR33508">
    <property type="entry name" value="UPF0056 MEMBRANE PROTEIN YHCE"/>
    <property type="match status" value="1"/>
</dbReference>
<evidence type="ECO:0000256" key="3">
    <source>
        <dbReference type="ARBA" id="ARBA00022475"/>
    </source>
</evidence>
<keyword evidence="4 7" id="KW-0812">Transmembrane</keyword>
<comment type="subcellular location">
    <subcellularLocation>
        <location evidence="1 7">Cell membrane</location>
        <topology evidence="1 7">Multi-pass membrane protein</topology>
    </subcellularLocation>
</comment>
<keyword evidence="6 7" id="KW-0472">Membrane</keyword>
<keyword evidence="5 7" id="KW-1133">Transmembrane helix</keyword>
<dbReference type="InterPro" id="IPR002771">
    <property type="entry name" value="Multi_antbiot-R_MarC"/>
</dbReference>
<evidence type="ECO:0000256" key="5">
    <source>
        <dbReference type="ARBA" id="ARBA00022989"/>
    </source>
</evidence>
<protein>
    <recommendedName>
        <fullName evidence="7">UPF0056 membrane protein</fullName>
    </recommendedName>
</protein>
<name>A0ABT3CWY3_9BACT</name>
<proteinExistence type="inferred from homology"/>
<evidence type="ECO:0000256" key="1">
    <source>
        <dbReference type="ARBA" id="ARBA00004651"/>
    </source>
</evidence>
<evidence type="ECO:0000313" key="8">
    <source>
        <dbReference type="EMBL" id="MCV9388212.1"/>
    </source>
</evidence>
<dbReference type="RefSeq" id="WP_264139048.1">
    <property type="nucleotide sequence ID" value="NZ_JAOYOD010000001.1"/>
</dbReference>
<keyword evidence="9" id="KW-1185">Reference proteome</keyword>
<dbReference type="EMBL" id="JAOYOD010000001">
    <property type="protein sequence ID" value="MCV9388212.1"/>
    <property type="molecule type" value="Genomic_DNA"/>
</dbReference>
<organism evidence="8 9">
    <name type="scientific">Reichenbachiella ulvae</name>
    <dbReference type="NCBI Taxonomy" id="2980104"/>
    <lineage>
        <taxon>Bacteria</taxon>
        <taxon>Pseudomonadati</taxon>
        <taxon>Bacteroidota</taxon>
        <taxon>Cytophagia</taxon>
        <taxon>Cytophagales</taxon>
        <taxon>Reichenbachiellaceae</taxon>
        <taxon>Reichenbachiella</taxon>
    </lineage>
</organism>
<evidence type="ECO:0000256" key="6">
    <source>
        <dbReference type="ARBA" id="ARBA00023136"/>
    </source>
</evidence>
<feature type="transmembrane region" description="Helical" evidence="7">
    <location>
        <begin position="72"/>
        <end position="92"/>
    </location>
</feature>
<evidence type="ECO:0000256" key="7">
    <source>
        <dbReference type="RuleBase" id="RU362048"/>
    </source>
</evidence>
<sequence>MFNDVFYDSLGLMLFMLNPFLLIVYLIDLIEELDAKTFAKMLIRAGLISGACYITFAILGNEIFDTVFKADFASFQIFGGIIFLITGIKYVFDGNKAIKKLRGEPEYVQGGIVMPIMVGPGTISASIVVGQRLDYIPAVIIILISLVICITTVIILKNIYTRAKTRNESLVLKYIDILGRVAALLIGTFSIEMIMNGVKTWVGKF</sequence>
<dbReference type="Proteomes" id="UP001300692">
    <property type="component" value="Unassembled WGS sequence"/>
</dbReference>
<evidence type="ECO:0000313" key="9">
    <source>
        <dbReference type="Proteomes" id="UP001300692"/>
    </source>
</evidence>
<keyword evidence="3" id="KW-1003">Cell membrane</keyword>
<comment type="similarity">
    <text evidence="2 7">Belongs to the UPF0056 (MarC) family.</text>
</comment>
<gene>
    <name evidence="8" type="ORF">N7U62_16135</name>
</gene>
<dbReference type="Pfam" id="PF01914">
    <property type="entry name" value="MarC"/>
    <property type="match status" value="1"/>
</dbReference>
<feature type="transmembrane region" description="Helical" evidence="7">
    <location>
        <begin position="42"/>
        <end position="60"/>
    </location>
</feature>
<reference evidence="8 9" key="1">
    <citation type="submission" date="2022-10" db="EMBL/GenBank/DDBJ databases">
        <title>Comparative genomics and taxonomic characterization of three novel marine species of genus Reichenbachiella exhibiting antioxidant and polysaccharide degradation activities.</title>
        <authorList>
            <person name="Muhammad N."/>
            <person name="Lee Y.-J."/>
            <person name="Ko J."/>
            <person name="Kim S.-G."/>
        </authorList>
    </citation>
    <scope>NUCLEOTIDE SEQUENCE [LARGE SCALE GENOMIC DNA]</scope>
    <source>
        <strain evidence="8 9">ABR2-5</strain>
    </source>
</reference>
<feature type="transmembrane region" description="Helical" evidence="7">
    <location>
        <begin position="112"/>
        <end position="129"/>
    </location>
</feature>
<evidence type="ECO:0000256" key="4">
    <source>
        <dbReference type="ARBA" id="ARBA00022692"/>
    </source>
</evidence>
<feature type="transmembrane region" description="Helical" evidence="7">
    <location>
        <begin position="177"/>
        <end position="195"/>
    </location>
</feature>
<evidence type="ECO:0000256" key="2">
    <source>
        <dbReference type="ARBA" id="ARBA00009784"/>
    </source>
</evidence>
<accession>A0ABT3CWY3</accession>
<dbReference type="PANTHER" id="PTHR33508:SF1">
    <property type="entry name" value="UPF0056 MEMBRANE PROTEIN YHCE"/>
    <property type="match status" value="1"/>
</dbReference>
<feature type="transmembrane region" description="Helical" evidence="7">
    <location>
        <begin position="135"/>
        <end position="156"/>
    </location>
</feature>